<organism evidence="2 3">
    <name type="scientific">Ooceraea biroi</name>
    <name type="common">Clonal raider ant</name>
    <name type="synonym">Cerapachys biroi</name>
    <dbReference type="NCBI Taxonomy" id="2015173"/>
    <lineage>
        <taxon>Eukaryota</taxon>
        <taxon>Metazoa</taxon>
        <taxon>Ecdysozoa</taxon>
        <taxon>Arthropoda</taxon>
        <taxon>Hexapoda</taxon>
        <taxon>Insecta</taxon>
        <taxon>Pterygota</taxon>
        <taxon>Neoptera</taxon>
        <taxon>Endopterygota</taxon>
        <taxon>Hymenoptera</taxon>
        <taxon>Apocrita</taxon>
        <taxon>Aculeata</taxon>
        <taxon>Formicoidea</taxon>
        <taxon>Formicidae</taxon>
        <taxon>Dorylinae</taxon>
        <taxon>Ooceraea</taxon>
    </lineage>
</organism>
<protein>
    <recommendedName>
        <fullName evidence="1">DUF5641 domain-containing protein</fullName>
    </recommendedName>
</protein>
<feature type="non-terminal residue" evidence="2">
    <location>
        <position position="1"/>
    </location>
</feature>
<feature type="domain" description="DUF5641" evidence="1">
    <location>
        <begin position="84"/>
        <end position="179"/>
    </location>
</feature>
<dbReference type="AlphaFoldDB" id="A0A026WZW1"/>
<evidence type="ECO:0000313" key="2">
    <source>
        <dbReference type="EMBL" id="EZA61383.1"/>
    </source>
</evidence>
<dbReference type="PANTHER" id="PTHR47331">
    <property type="entry name" value="PHD-TYPE DOMAIN-CONTAINING PROTEIN"/>
    <property type="match status" value="1"/>
</dbReference>
<dbReference type="Proteomes" id="UP000053097">
    <property type="component" value="Unassembled WGS sequence"/>
</dbReference>
<dbReference type="EMBL" id="KK107055">
    <property type="protein sequence ID" value="EZA61383.1"/>
    <property type="molecule type" value="Genomic_DNA"/>
</dbReference>
<dbReference type="Pfam" id="PF18701">
    <property type="entry name" value="DUF5641"/>
    <property type="match status" value="1"/>
</dbReference>
<dbReference type="OrthoDB" id="6615390at2759"/>
<keyword evidence="3" id="KW-1185">Reference proteome</keyword>
<sequence length="213" mass="24538">WEAGVKSIKHHLSRVFGSHTLTFEEFSTLLYRIEACLNSRPIGPLTDTIEDYVPLIPGHFLVGSAITTSPEPSVLSVKENRLARWQLIRQITEKFWKIWQSDYVNATLQQRTKWQKIQLSNEIGTMPMVLIRNPVLPPCKWELGRITQVFSGSDGLMRVVSVHTAHSEYKRSLVKLCVLPIEIESHCDNNNNTKNLIKHSRLNINIQENWVIE</sequence>
<gene>
    <name evidence="2" type="ORF">X777_12290</name>
</gene>
<evidence type="ECO:0000313" key="3">
    <source>
        <dbReference type="Proteomes" id="UP000053097"/>
    </source>
</evidence>
<reference evidence="2 3" key="1">
    <citation type="journal article" date="2014" name="Curr. Biol.">
        <title>The genome of the clonal raider ant Cerapachys biroi.</title>
        <authorList>
            <person name="Oxley P.R."/>
            <person name="Ji L."/>
            <person name="Fetter-Pruneda I."/>
            <person name="McKenzie S.K."/>
            <person name="Li C."/>
            <person name="Hu H."/>
            <person name="Zhang G."/>
            <person name="Kronauer D.J."/>
        </authorList>
    </citation>
    <scope>NUCLEOTIDE SEQUENCE [LARGE SCALE GENOMIC DNA]</scope>
</reference>
<dbReference type="OMA" id="NQWLIGR"/>
<dbReference type="InterPro" id="IPR040676">
    <property type="entry name" value="DUF5641"/>
</dbReference>
<evidence type="ECO:0000259" key="1">
    <source>
        <dbReference type="Pfam" id="PF18701"/>
    </source>
</evidence>
<dbReference type="STRING" id="2015173.A0A026WZW1"/>
<accession>A0A026WZW1</accession>
<proteinExistence type="predicted"/>
<name>A0A026WZW1_OOCBI</name>